<dbReference type="OrthoDB" id="63519at2"/>
<reference evidence="2 3" key="1">
    <citation type="submission" date="2019-03" db="EMBL/GenBank/DDBJ databases">
        <title>Genomic Encyclopedia of Type Strains, Phase III (KMG-III): the genomes of soil and plant-associated and newly described type strains.</title>
        <authorList>
            <person name="Whitman W."/>
        </authorList>
    </citation>
    <scope>NUCLEOTIDE SEQUENCE [LARGE SCALE GENOMIC DNA]</scope>
    <source>
        <strain evidence="2 3">VKM Ac-2575</strain>
    </source>
</reference>
<evidence type="ECO:0000313" key="2">
    <source>
        <dbReference type="EMBL" id="TDU86922.1"/>
    </source>
</evidence>
<dbReference type="InterPro" id="IPR029058">
    <property type="entry name" value="AB_hydrolase_fold"/>
</dbReference>
<dbReference type="PANTHER" id="PTHR43798">
    <property type="entry name" value="MONOACYLGLYCEROL LIPASE"/>
    <property type="match status" value="1"/>
</dbReference>
<dbReference type="AlphaFoldDB" id="A0A4R7T520"/>
<dbReference type="Pfam" id="PF12697">
    <property type="entry name" value="Abhydrolase_6"/>
    <property type="match status" value="1"/>
</dbReference>
<keyword evidence="3" id="KW-1185">Reference proteome</keyword>
<dbReference type="PRINTS" id="PR00111">
    <property type="entry name" value="ABHYDROLASE"/>
</dbReference>
<dbReference type="Proteomes" id="UP000295151">
    <property type="component" value="Unassembled WGS sequence"/>
</dbReference>
<accession>A0A4R7T520</accession>
<dbReference type="Gene3D" id="3.40.50.1820">
    <property type="entry name" value="alpha/beta hydrolase"/>
    <property type="match status" value="1"/>
</dbReference>
<dbReference type="InterPro" id="IPR000073">
    <property type="entry name" value="AB_hydrolase_1"/>
</dbReference>
<organism evidence="2 3">
    <name type="scientific">Kribbella voronezhensis</name>
    <dbReference type="NCBI Taxonomy" id="2512212"/>
    <lineage>
        <taxon>Bacteria</taxon>
        <taxon>Bacillati</taxon>
        <taxon>Actinomycetota</taxon>
        <taxon>Actinomycetes</taxon>
        <taxon>Propionibacteriales</taxon>
        <taxon>Kribbellaceae</taxon>
        <taxon>Kribbella</taxon>
    </lineage>
</organism>
<proteinExistence type="predicted"/>
<dbReference type="EMBL" id="SOCE01000001">
    <property type="protein sequence ID" value="TDU86922.1"/>
    <property type="molecule type" value="Genomic_DNA"/>
</dbReference>
<gene>
    <name evidence="2" type="ORF">EV138_0439</name>
</gene>
<protein>
    <submittedName>
        <fullName evidence="2">Pimeloyl-ACP methyl ester carboxylesterase</fullName>
    </submittedName>
</protein>
<dbReference type="GO" id="GO:0016020">
    <property type="term" value="C:membrane"/>
    <property type="evidence" value="ECO:0007669"/>
    <property type="project" value="TreeGrafter"/>
</dbReference>
<name>A0A4R7T520_9ACTN</name>
<dbReference type="GO" id="GO:0003824">
    <property type="term" value="F:catalytic activity"/>
    <property type="evidence" value="ECO:0007669"/>
    <property type="project" value="UniProtKB-ARBA"/>
</dbReference>
<evidence type="ECO:0000313" key="3">
    <source>
        <dbReference type="Proteomes" id="UP000295151"/>
    </source>
</evidence>
<comment type="caution">
    <text evidence="2">The sequence shown here is derived from an EMBL/GenBank/DDBJ whole genome shotgun (WGS) entry which is preliminary data.</text>
</comment>
<feature type="domain" description="AB hydrolase-1" evidence="1">
    <location>
        <begin position="8"/>
        <end position="215"/>
    </location>
</feature>
<dbReference type="RefSeq" id="WP_133976781.1">
    <property type="nucleotide sequence ID" value="NZ_SOCE01000001.1"/>
</dbReference>
<dbReference type="InterPro" id="IPR050266">
    <property type="entry name" value="AB_hydrolase_sf"/>
</dbReference>
<sequence length="223" mass="24216">MTEELKDLVCLHAAGSAPATWDGVRAGLEEAGYRVHCPTLAGHRGAARRTAYRLDDFRDDVVRELDELGLERVTLVGHSLGAFVASLVAVQVPERVERLVLEELPVPPRYAGGGPPSGKVGTGAALRVMGFLGRKKFDPRMLREVVAELRKPQPAWWDGLIAVPAPTLLLAGGPKSHLDQSRFELIAKQMPSATIVTVDAGHRIHRRAPQRWLAAVTSHLRGA</sequence>
<dbReference type="PANTHER" id="PTHR43798:SF33">
    <property type="entry name" value="HYDROLASE, PUTATIVE (AFU_ORTHOLOGUE AFUA_2G14860)-RELATED"/>
    <property type="match status" value="1"/>
</dbReference>
<evidence type="ECO:0000259" key="1">
    <source>
        <dbReference type="Pfam" id="PF12697"/>
    </source>
</evidence>
<dbReference type="SUPFAM" id="SSF53474">
    <property type="entry name" value="alpha/beta-Hydrolases"/>
    <property type="match status" value="1"/>
</dbReference>